<reference evidence="9 10" key="1">
    <citation type="submission" date="2019-02" db="EMBL/GenBank/DDBJ databases">
        <title>Deep-cultivation of Planctomycetes and their phenomic and genomic characterization uncovers novel biology.</title>
        <authorList>
            <person name="Wiegand S."/>
            <person name="Jogler M."/>
            <person name="Boedeker C."/>
            <person name="Pinto D."/>
            <person name="Vollmers J."/>
            <person name="Rivas-Marin E."/>
            <person name="Kohn T."/>
            <person name="Peeters S.H."/>
            <person name="Heuer A."/>
            <person name="Rast P."/>
            <person name="Oberbeckmann S."/>
            <person name="Bunk B."/>
            <person name="Jeske O."/>
            <person name="Meyerdierks A."/>
            <person name="Storesund J.E."/>
            <person name="Kallscheuer N."/>
            <person name="Luecker S."/>
            <person name="Lage O.M."/>
            <person name="Pohl T."/>
            <person name="Merkel B.J."/>
            <person name="Hornburger P."/>
            <person name="Mueller R.-W."/>
            <person name="Bruemmer F."/>
            <person name="Labrenz M."/>
            <person name="Spormann A.M."/>
            <person name="Op den Camp H."/>
            <person name="Overmann J."/>
            <person name="Amann R."/>
            <person name="Jetten M.S.M."/>
            <person name="Mascher T."/>
            <person name="Medema M.H."/>
            <person name="Devos D.P."/>
            <person name="Kaster A.-K."/>
            <person name="Ovreas L."/>
            <person name="Rohde M."/>
            <person name="Galperin M.Y."/>
            <person name="Jogler C."/>
        </authorList>
    </citation>
    <scope>NUCLEOTIDE SEQUENCE [LARGE SCALE GENOMIC DNA]</scope>
    <source>
        <strain evidence="9 10">K23_9</strain>
    </source>
</reference>
<dbReference type="NCBIfam" id="NF033780">
    <property type="entry name" value="exosort_XrtU_C"/>
    <property type="match status" value="1"/>
</dbReference>
<evidence type="ECO:0000313" key="9">
    <source>
        <dbReference type="EMBL" id="QDT12260.1"/>
    </source>
</evidence>
<evidence type="ECO:0000256" key="6">
    <source>
        <dbReference type="ARBA" id="ARBA00022989"/>
    </source>
</evidence>
<evidence type="ECO:0000256" key="2">
    <source>
        <dbReference type="ARBA" id="ARBA00022475"/>
    </source>
</evidence>
<name>A0A517NYQ4_9BACT</name>
<feature type="transmembrane region" description="Helical" evidence="8">
    <location>
        <begin position="126"/>
        <end position="142"/>
    </location>
</feature>
<sequence length="566" mass="63648">MTELKDTSGHQQAEPSRGLFDRWAMFWLFLVMTSLPMLYPYFAELWTQEHYRYFPFCLIAVGYLIYQRWDREFHPPRSWFAWGVIAVGLLSNVLAALMVYPLFAAFGFAMIVTCCLSAMKGPADRSLLGIAVTLWMVVQLPLRADRTLVAELQSITTRLSSVVLDFAGVTHAVSGNVIKLADRELFVAEACSGIQSVFTLMFIACLIVSVFRIRLWLLPIYLATAALLAIAANTLRVTMIAEAYALLDIDLATGWPHELVGYLCLAIAIAMLLSFHRLAVILFHDFDLERESNEPNPFIGLWRFVIKTSDTGQAAINYGDEVTPKIPLRIAGLISVQATFAALAVCITCFSTFIVVGSERQTISVGEDGILFDPPGNLLSGNYEMLRVVRHFSERDGDDARLGKNADVWVCDIEGQTAEAQVALSQSYHGWKELCECYEVRSWELVDRVVRKSLAVSGTQSGKNSFVRGRFRSPEGHQGYLLFSAIRPDGSIMPAITEFGVLGNRFAKRFERSGVWFREDVMMLQIWLVTNQKLSSDHVSRLESDFLRIRDQLVQRIRTTTPDTID</sequence>
<dbReference type="InterPro" id="IPR026392">
    <property type="entry name" value="Exo/Archaeosortase_dom"/>
</dbReference>
<gene>
    <name evidence="9" type="ORF">K239x_42690</name>
</gene>
<dbReference type="NCBIfam" id="TIGR02602">
    <property type="entry name" value="8TM_EpsH"/>
    <property type="match status" value="1"/>
</dbReference>
<evidence type="ECO:0000256" key="3">
    <source>
        <dbReference type="ARBA" id="ARBA00022670"/>
    </source>
</evidence>
<dbReference type="GO" id="GO:0005886">
    <property type="term" value="C:plasma membrane"/>
    <property type="evidence" value="ECO:0007669"/>
    <property type="project" value="UniProtKB-SubCell"/>
</dbReference>
<feature type="transmembrane region" description="Helical" evidence="8">
    <location>
        <begin position="78"/>
        <end position="96"/>
    </location>
</feature>
<dbReference type="Proteomes" id="UP000319817">
    <property type="component" value="Chromosome"/>
</dbReference>
<feature type="transmembrane region" description="Helical" evidence="8">
    <location>
        <begin position="193"/>
        <end position="213"/>
    </location>
</feature>
<feature type="transmembrane region" description="Helical" evidence="8">
    <location>
        <begin position="259"/>
        <end position="283"/>
    </location>
</feature>
<accession>A0A517NYQ4</accession>
<feature type="transmembrane region" description="Helical" evidence="8">
    <location>
        <begin position="51"/>
        <end position="66"/>
    </location>
</feature>
<keyword evidence="4 8" id="KW-0812">Transmembrane</keyword>
<evidence type="ECO:0000256" key="4">
    <source>
        <dbReference type="ARBA" id="ARBA00022692"/>
    </source>
</evidence>
<evidence type="ECO:0000256" key="1">
    <source>
        <dbReference type="ARBA" id="ARBA00004651"/>
    </source>
</evidence>
<evidence type="ECO:0000256" key="8">
    <source>
        <dbReference type="SAM" id="Phobius"/>
    </source>
</evidence>
<dbReference type="InterPro" id="IPR013426">
    <property type="entry name" value="EpsH-like"/>
</dbReference>
<keyword evidence="6 8" id="KW-1133">Transmembrane helix</keyword>
<dbReference type="Pfam" id="PF09721">
    <property type="entry name" value="Exosortase_EpsH"/>
    <property type="match status" value="1"/>
</dbReference>
<keyword evidence="10" id="KW-1185">Reference proteome</keyword>
<feature type="transmembrane region" description="Helical" evidence="8">
    <location>
        <begin position="20"/>
        <end position="39"/>
    </location>
</feature>
<dbReference type="GO" id="GO:0008233">
    <property type="term" value="F:peptidase activity"/>
    <property type="evidence" value="ECO:0007669"/>
    <property type="project" value="UniProtKB-KW"/>
</dbReference>
<organism evidence="9 10">
    <name type="scientific">Stieleria marina</name>
    <dbReference type="NCBI Taxonomy" id="1930275"/>
    <lineage>
        <taxon>Bacteria</taxon>
        <taxon>Pseudomonadati</taxon>
        <taxon>Planctomycetota</taxon>
        <taxon>Planctomycetia</taxon>
        <taxon>Pirellulales</taxon>
        <taxon>Pirellulaceae</taxon>
        <taxon>Stieleria</taxon>
    </lineage>
</organism>
<feature type="transmembrane region" description="Helical" evidence="8">
    <location>
        <begin position="330"/>
        <end position="356"/>
    </location>
</feature>
<dbReference type="InterPro" id="IPR019127">
    <property type="entry name" value="Exosortase"/>
</dbReference>
<dbReference type="AlphaFoldDB" id="A0A517NYQ4"/>
<keyword evidence="7 8" id="KW-0472">Membrane</keyword>
<protein>
    <submittedName>
        <fullName evidence="9">Transmembrane exosortase (Exosortase_EpsH)</fullName>
    </submittedName>
</protein>
<dbReference type="NCBIfam" id="TIGR04178">
    <property type="entry name" value="exo_archaeo"/>
    <property type="match status" value="1"/>
</dbReference>
<evidence type="ECO:0000256" key="5">
    <source>
        <dbReference type="ARBA" id="ARBA00022801"/>
    </source>
</evidence>
<keyword evidence="5" id="KW-0378">Hydrolase</keyword>
<comment type="subcellular location">
    <subcellularLocation>
        <location evidence="1">Cell membrane</location>
        <topology evidence="1">Multi-pass membrane protein</topology>
    </subcellularLocation>
</comment>
<dbReference type="OrthoDB" id="292749at2"/>
<dbReference type="RefSeq" id="WP_145420012.1">
    <property type="nucleotide sequence ID" value="NZ_CP036526.1"/>
</dbReference>
<evidence type="ECO:0000313" key="10">
    <source>
        <dbReference type="Proteomes" id="UP000319817"/>
    </source>
</evidence>
<dbReference type="EMBL" id="CP036526">
    <property type="protein sequence ID" value="QDT12260.1"/>
    <property type="molecule type" value="Genomic_DNA"/>
</dbReference>
<dbReference type="GO" id="GO:0006508">
    <property type="term" value="P:proteolysis"/>
    <property type="evidence" value="ECO:0007669"/>
    <property type="project" value="UniProtKB-KW"/>
</dbReference>
<feature type="transmembrane region" description="Helical" evidence="8">
    <location>
        <begin position="220"/>
        <end position="247"/>
    </location>
</feature>
<keyword evidence="3" id="KW-0645">Protease</keyword>
<keyword evidence="2" id="KW-1003">Cell membrane</keyword>
<evidence type="ECO:0000256" key="7">
    <source>
        <dbReference type="ARBA" id="ARBA00023136"/>
    </source>
</evidence>
<proteinExistence type="predicted"/>